<sequence>MPVVIVDALSGNHFGVELGPFQVARFQHASGLEFSVDVAEVDRAERLVLRGSGEVTLSHPLDVGPAFLKWVTTTAERRDLKIPDVGVAVTTLDKHWGVVRRFELANPWASQWHGPAQPGAGEAAIESVTIVYHTIFVE</sequence>
<dbReference type="InterPro" id="IPR010667">
    <property type="entry name" value="Phage_T4_Gp19"/>
</dbReference>
<dbReference type="AlphaFoldDB" id="A0A318KA84"/>
<reference evidence="1 2" key="1">
    <citation type="submission" date="2018-05" db="EMBL/GenBank/DDBJ databases">
        <title>Genomic Encyclopedia of Type Strains, Phase IV (KMG-IV): sequencing the most valuable type-strain genomes for metagenomic binning, comparative biology and taxonomic classification.</title>
        <authorList>
            <person name="Goeker M."/>
        </authorList>
    </citation>
    <scope>NUCLEOTIDE SEQUENCE [LARGE SCALE GENOMIC DNA]</scope>
    <source>
        <strain evidence="1 2">DSM 44704</strain>
    </source>
</reference>
<keyword evidence="2" id="KW-1185">Reference proteome</keyword>
<proteinExistence type="predicted"/>
<evidence type="ECO:0000313" key="1">
    <source>
        <dbReference type="EMBL" id="PXX70787.1"/>
    </source>
</evidence>
<dbReference type="EMBL" id="QJKF01000001">
    <property type="protein sequence ID" value="PXX70787.1"/>
    <property type="molecule type" value="Genomic_DNA"/>
</dbReference>
<organism evidence="1 2">
    <name type="scientific">Nocardia tenerifensis</name>
    <dbReference type="NCBI Taxonomy" id="228006"/>
    <lineage>
        <taxon>Bacteria</taxon>
        <taxon>Bacillati</taxon>
        <taxon>Actinomycetota</taxon>
        <taxon>Actinomycetes</taxon>
        <taxon>Mycobacteriales</taxon>
        <taxon>Nocardiaceae</taxon>
        <taxon>Nocardia</taxon>
    </lineage>
</organism>
<accession>A0A318KA84</accession>
<gene>
    <name evidence="1" type="ORF">DFR70_101208</name>
</gene>
<name>A0A318KA84_9NOCA</name>
<protein>
    <submittedName>
        <fullName evidence="1">Tail tube protein gp19</fullName>
    </submittedName>
</protein>
<dbReference type="GO" id="GO:0005198">
    <property type="term" value="F:structural molecule activity"/>
    <property type="evidence" value="ECO:0007669"/>
    <property type="project" value="InterPro"/>
</dbReference>
<evidence type="ECO:0000313" key="2">
    <source>
        <dbReference type="Proteomes" id="UP000247569"/>
    </source>
</evidence>
<dbReference type="Pfam" id="PF06841">
    <property type="entry name" value="Phage_T4_gp19"/>
    <property type="match status" value="1"/>
</dbReference>
<comment type="caution">
    <text evidence="1">The sequence shown here is derived from an EMBL/GenBank/DDBJ whole genome shotgun (WGS) entry which is preliminary data.</text>
</comment>
<dbReference type="Proteomes" id="UP000247569">
    <property type="component" value="Unassembled WGS sequence"/>
</dbReference>